<dbReference type="AlphaFoldDB" id="A0A2Z2NYT8"/>
<dbReference type="InterPro" id="IPR036249">
    <property type="entry name" value="Thioredoxin-like_sf"/>
</dbReference>
<evidence type="ECO:0000313" key="4">
    <source>
        <dbReference type="Proteomes" id="UP000250079"/>
    </source>
</evidence>
<dbReference type="InterPro" id="IPR013766">
    <property type="entry name" value="Thioredoxin_domain"/>
</dbReference>
<keyword evidence="1" id="KW-1133">Transmembrane helix</keyword>
<keyword evidence="4" id="KW-1185">Reference proteome</keyword>
<dbReference type="EMBL" id="CP018632">
    <property type="protein sequence ID" value="ASJ74020.1"/>
    <property type="molecule type" value="Genomic_DNA"/>
</dbReference>
<sequence>MSLLLISNLFLWIVVLVMAFVIYALTRQIGVLYERVAPAGALAVNQNIEVGQIAPAMSLQTLTSQMVQIGDSKKSGKSQLIFWLSPDCPICKTLVPALKTAAKAESDWVDLVLASDGMELDHKSYVNRFGLERFPYVISELLGKRYGVAKLPYAVLIDEQGKVASMGIINSREHLDSLFEAKERKVGSIQDYLSKKNAEPKMTDLAEVE</sequence>
<feature type="transmembrane region" description="Helical" evidence="1">
    <location>
        <begin position="6"/>
        <end position="25"/>
    </location>
</feature>
<reference evidence="3 4" key="1">
    <citation type="submission" date="2016-12" db="EMBL/GenBank/DDBJ databases">
        <authorList>
            <person name="Song W.-J."/>
            <person name="Kurnit D.M."/>
        </authorList>
    </citation>
    <scope>NUCLEOTIDE SEQUENCE [LARGE SCALE GENOMIC DNA]</scope>
    <source>
        <strain evidence="3 4">IMCC3135</strain>
    </source>
</reference>
<name>A0A2Z2NYT8_9GAMM</name>
<dbReference type="PROSITE" id="PS51352">
    <property type="entry name" value="THIOREDOXIN_2"/>
    <property type="match status" value="1"/>
</dbReference>
<accession>A0A2Z2NYT8</accession>
<organism evidence="3 4">
    <name type="scientific">Granulosicoccus antarcticus IMCC3135</name>
    <dbReference type="NCBI Taxonomy" id="1192854"/>
    <lineage>
        <taxon>Bacteria</taxon>
        <taxon>Pseudomonadati</taxon>
        <taxon>Pseudomonadota</taxon>
        <taxon>Gammaproteobacteria</taxon>
        <taxon>Chromatiales</taxon>
        <taxon>Granulosicoccaceae</taxon>
        <taxon>Granulosicoccus</taxon>
    </lineage>
</organism>
<keyword evidence="1" id="KW-0812">Transmembrane</keyword>
<dbReference type="Pfam" id="PF08534">
    <property type="entry name" value="Redoxin"/>
    <property type="match status" value="1"/>
</dbReference>
<protein>
    <submittedName>
        <fullName evidence="3">Methylamine utilization protein MauD</fullName>
    </submittedName>
</protein>
<gene>
    <name evidence="3" type="primary">mauD</name>
    <name evidence="3" type="ORF">IMCC3135_19705</name>
</gene>
<dbReference type="SUPFAM" id="SSF52833">
    <property type="entry name" value="Thioredoxin-like"/>
    <property type="match status" value="1"/>
</dbReference>
<dbReference type="GO" id="GO:0016491">
    <property type="term" value="F:oxidoreductase activity"/>
    <property type="evidence" value="ECO:0007669"/>
    <property type="project" value="InterPro"/>
</dbReference>
<proteinExistence type="predicted"/>
<dbReference type="InterPro" id="IPR013740">
    <property type="entry name" value="Redoxin"/>
</dbReference>
<feature type="domain" description="Thioredoxin" evidence="2">
    <location>
        <begin position="48"/>
        <end position="191"/>
    </location>
</feature>
<dbReference type="Proteomes" id="UP000250079">
    <property type="component" value="Chromosome"/>
</dbReference>
<dbReference type="Gene3D" id="3.40.30.10">
    <property type="entry name" value="Glutaredoxin"/>
    <property type="match status" value="1"/>
</dbReference>
<evidence type="ECO:0000313" key="3">
    <source>
        <dbReference type="EMBL" id="ASJ74020.1"/>
    </source>
</evidence>
<evidence type="ECO:0000259" key="2">
    <source>
        <dbReference type="PROSITE" id="PS51352"/>
    </source>
</evidence>
<dbReference type="OrthoDB" id="9807580at2"/>
<dbReference type="RefSeq" id="WP_088919116.1">
    <property type="nucleotide sequence ID" value="NZ_CP018632.1"/>
</dbReference>
<evidence type="ECO:0000256" key="1">
    <source>
        <dbReference type="SAM" id="Phobius"/>
    </source>
</evidence>
<dbReference type="KEGG" id="gai:IMCC3135_19705"/>
<keyword evidence="1" id="KW-0472">Membrane</keyword>